<dbReference type="KEGG" id="nha:Nham_3946"/>
<reference evidence="1 2" key="1">
    <citation type="submission" date="2006-03" db="EMBL/GenBank/DDBJ databases">
        <title>Complete sequence of chromosome of Nitrobacter hamburgensis X14.</title>
        <authorList>
            <consortium name="US DOE Joint Genome Institute"/>
            <person name="Copeland A."/>
            <person name="Lucas S."/>
            <person name="Lapidus A."/>
            <person name="Barry K."/>
            <person name="Detter J.C."/>
            <person name="Glavina del Rio T."/>
            <person name="Hammon N."/>
            <person name="Israni S."/>
            <person name="Dalin E."/>
            <person name="Tice H."/>
            <person name="Pitluck S."/>
            <person name="Chain P."/>
            <person name="Malfatti S."/>
            <person name="Shin M."/>
            <person name="Vergez L."/>
            <person name="Schmutz J."/>
            <person name="Larimer F."/>
            <person name="Land M."/>
            <person name="Hauser L."/>
            <person name="Kyrpides N."/>
            <person name="Ivanova N."/>
            <person name="Ward B."/>
            <person name="Arp D."/>
            <person name="Klotz M."/>
            <person name="Stein L."/>
            <person name="O'Mullan G."/>
            <person name="Starkenburg S."/>
            <person name="Sayavedra L."/>
            <person name="Poret-Peterson A.T."/>
            <person name="Gentry M.E."/>
            <person name="Bruce D."/>
            <person name="Richardson P."/>
        </authorList>
    </citation>
    <scope>NUCLEOTIDE SEQUENCE [LARGE SCALE GENOMIC DNA]</scope>
    <source>
        <strain evidence="2">DSM 10229 / NCIMB 13809 / X14</strain>
    </source>
</reference>
<dbReference type="Proteomes" id="UP000001953">
    <property type="component" value="Chromosome"/>
</dbReference>
<evidence type="ECO:0000313" key="2">
    <source>
        <dbReference type="Proteomes" id="UP000001953"/>
    </source>
</evidence>
<evidence type="ECO:0000313" key="1">
    <source>
        <dbReference type="EMBL" id="ABE64626.1"/>
    </source>
</evidence>
<sequence>MSDDPPIDAKEALVHIRTLIKAREQEGSSGSTKAKVAASTLTTWTDEHYEASSLGPSAMTFSRPPWDLISKERYKVQFHDQIRLTLTERGWVPVIAGKDGSLVGWAPTSANTFKTPEKALADLRKHHDI</sequence>
<name>Q1QGM1_NITHX</name>
<dbReference type="RefSeq" id="WP_011512256.1">
    <property type="nucleotide sequence ID" value="NC_007964.1"/>
</dbReference>
<dbReference type="AlphaFoldDB" id="Q1QGM1"/>
<keyword evidence="2" id="KW-1185">Reference proteome</keyword>
<organism evidence="1 2">
    <name type="scientific">Nitrobacter hamburgensis (strain DSM 10229 / NCIMB 13809 / X14)</name>
    <dbReference type="NCBI Taxonomy" id="323097"/>
    <lineage>
        <taxon>Bacteria</taxon>
        <taxon>Pseudomonadati</taxon>
        <taxon>Pseudomonadota</taxon>
        <taxon>Alphaproteobacteria</taxon>
        <taxon>Hyphomicrobiales</taxon>
        <taxon>Nitrobacteraceae</taxon>
        <taxon>Nitrobacter</taxon>
    </lineage>
</organism>
<protein>
    <submittedName>
        <fullName evidence="1">Uncharacterized protein</fullName>
    </submittedName>
</protein>
<gene>
    <name evidence="1" type="ordered locus">Nham_3946</name>
</gene>
<dbReference type="EMBL" id="CP000319">
    <property type="protein sequence ID" value="ABE64626.1"/>
    <property type="molecule type" value="Genomic_DNA"/>
</dbReference>
<proteinExistence type="predicted"/>
<dbReference type="HOGENOM" id="CLU_159956_0_0_5"/>
<accession>Q1QGM1</accession>